<dbReference type="SMART" id="SM00387">
    <property type="entry name" value="HATPase_c"/>
    <property type="match status" value="1"/>
</dbReference>
<dbReference type="Pfam" id="PF00512">
    <property type="entry name" value="HisKA"/>
    <property type="match status" value="1"/>
</dbReference>
<dbReference type="GO" id="GO:0005524">
    <property type="term" value="F:ATP binding"/>
    <property type="evidence" value="ECO:0007669"/>
    <property type="project" value="UniProtKB-KW"/>
</dbReference>
<keyword evidence="5" id="KW-0547">Nucleotide-binding</keyword>
<keyword evidence="7 14" id="KW-0067">ATP-binding</keyword>
<keyword evidence="15" id="KW-1185">Reference proteome</keyword>
<dbReference type="SMART" id="SM00448">
    <property type="entry name" value="REC"/>
    <property type="match status" value="1"/>
</dbReference>
<feature type="domain" description="Histidine kinase" evidence="11">
    <location>
        <begin position="291"/>
        <end position="506"/>
    </location>
</feature>
<dbReference type="CDD" id="cd00130">
    <property type="entry name" value="PAS"/>
    <property type="match status" value="1"/>
</dbReference>
<evidence type="ECO:0000256" key="9">
    <source>
        <dbReference type="PROSITE-ProRule" id="PRU00169"/>
    </source>
</evidence>
<feature type="modified residue" description="4-aspartylphosphate" evidence="9">
    <location>
        <position position="57"/>
    </location>
</feature>
<dbReference type="Gene3D" id="1.10.287.130">
    <property type="match status" value="1"/>
</dbReference>
<evidence type="ECO:0000256" key="8">
    <source>
        <dbReference type="ARBA" id="ARBA00023012"/>
    </source>
</evidence>
<keyword evidence="10" id="KW-0175">Coiled coil</keyword>
<dbReference type="InterPro" id="IPR000014">
    <property type="entry name" value="PAS"/>
</dbReference>
<dbReference type="Pfam" id="PF02518">
    <property type="entry name" value="HATPase_c"/>
    <property type="match status" value="1"/>
</dbReference>
<dbReference type="CDD" id="cd00082">
    <property type="entry name" value="HisKA"/>
    <property type="match status" value="1"/>
</dbReference>
<gene>
    <name evidence="14" type="ORF">MOP44_18885</name>
</gene>
<keyword evidence="8" id="KW-0902">Two-component regulatory system</keyword>
<dbReference type="PROSITE" id="PS50109">
    <property type="entry name" value="HIS_KIN"/>
    <property type="match status" value="1"/>
</dbReference>
<dbReference type="SUPFAM" id="SSF55785">
    <property type="entry name" value="PYP-like sensor domain (PAS domain)"/>
    <property type="match status" value="1"/>
</dbReference>
<feature type="coiled-coil region" evidence="10">
    <location>
        <begin position="124"/>
        <end position="158"/>
    </location>
</feature>
<sequence>MRADDKVNILMVDDQPAKLLSYEVILAELGENLIKANTASEALNVLLKTDIGVVLMDVSMPDLDGFELADVIRQHPRFQKTAIIFISGVHLTDSDKIQGYRSGAVDYISVPVVPEVLRAKISVFVELHRKTRQLEVLNAELEERVTARTEELRQREEQYRTRAELLDLATEAIMVRDLEGHVQFWNSGAEALYGWTRDEVMHQDMHGLLQTVFPVPRSEIESMLGEQKSWSGNLVQKTRNGNEVVVACRKTMTQQGNLILEVSRDITEQLQAQEALREAEKLAAMGRVAGIIAHEINNPLAAITNTLYLVRNHPSLDDTARHFADVAEQELQRVSHITRQTLSFYRESKQPIPVNLPELLDDVLDLQERALSTSRIRLAKRYLATPVVHGFPVELRQVFLNLIGNAVQAMPTGGTLGVYLREVSDWSRNRKGTAISILDTGIGIQPDDLKRLFQPFFSTKSTKGTGLGLWISKGIIQKYDGTLTCRTFRGRDGNVTCFRVFLPVSAALNVPAQPLAGGEPLSHEPEVPTNHHAGIAI</sequence>
<dbReference type="GO" id="GO:0000155">
    <property type="term" value="F:phosphorelay sensor kinase activity"/>
    <property type="evidence" value="ECO:0007669"/>
    <property type="project" value="InterPro"/>
</dbReference>
<dbReference type="Gene3D" id="3.30.565.10">
    <property type="entry name" value="Histidine kinase-like ATPase, C-terminal domain"/>
    <property type="match status" value="1"/>
</dbReference>
<dbReference type="InterPro" id="IPR005467">
    <property type="entry name" value="His_kinase_dom"/>
</dbReference>
<keyword evidence="4" id="KW-0808">Transferase</keyword>
<protein>
    <recommendedName>
        <fullName evidence="2">histidine kinase</fullName>
        <ecNumber evidence="2">2.7.13.3</ecNumber>
    </recommendedName>
</protein>
<dbReference type="InterPro" id="IPR003661">
    <property type="entry name" value="HisK_dim/P_dom"/>
</dbReference>
<dbReference type="PANTHER" id="PTHR43065">
    <property type="entry name" value="SENSOR HISTIDINE KINASE"/>
    <property type="match status" value="1"/>
</dbReference>
<dbReference type="InterPro" id="IPR035965">
    <property type="entry name" value="PAS-like_dom_sf"/>
</dbReference>
<dbReference type="PROSITE" id="PS50112">
    <property type="entry name" value="PAS"/>
    <property type="match status" value="1"/>
</dbReference>
<evidence type="ECO:0000256" key="4">
    <source>
        <dbReference type="ARBA" id="ARBA00022679"/>
    </source>
</evidence>
<dbReference type="PROSITE" id="PS50110">
    <property type="entry name" value="RESPONSE_REGULATORY"/>
    <property type="match status" value="1"/>
</dbReference>
<dbReference type="PANTHER" id="PTHR43065:SF10">
    <property type="entry name" value="PEROXIDE STRESS-ACTIVATED HISTIDINE KINASE MAK3"/>
    <property type="match status" value="1"/>
</dbReference>
<evidence type="ECO:0000256" key="5">
    <source>
        <dbReference type="ARBA" id="ARBA00022741"/>
    </source>
</evidence>
<accession>A0A9J7BJI3</accession>
<dbReference type="InterPro" id="IPR036890">
    <property type="entry name" value="HATPase_C_sf"/>
</dbReference>
<evidence type="ECO:0000256" key="3">
    <source>
        <dbReference type="ARBA" id="ARBA00022553"/>
    </source>
</evidence>
<evidence type="ECO:0000259" key="11">
    <source>
        <dbReference type="PROSITE" id="PS50109"/>
    </source>
</evidence>
<name>A0A9J7BJI3_9BACT</name>
<dbReference type="CDD" id="cd00156">
    <property type="entry name" value="REC"/>
    <property type="match status" value="1"/>
</dbReference>
<dbReference type="Gene3D" id="3.40.50.2300">
    <property type="match status" value="1"/>
</dbReference>
<evidence type="ECO:0000256" key="6">
    <source>
        <dbReference type="ARBA" id="ARBA00022777"/>
    </source>
</evidence>
<evidence type="ECO:0000259" key="13">
    <source>
        <dbReference type="PROSITE" id="PS50112"/>
    </source>
</evidence>
<dbReference type="PRINTS" id="PR00344">
    <property type="entry name" value="BCTRLSENSOR"/>
</dbReference>
<dbReference type="InterPro" id="IPR036097">
    <property type="entry name" value="HisK_dim/P_sf"/>
</dbReference>
<dbReference type="SMART" id="SM00388">
    <property type="entry name" value="HisKA"/>
    <property type="match status" value="1"/>
</dbReference>
<comment type="catalytic activity">
    <reaction evidence="1">
        <text>ATP + protein L-histidine = ADP + protein N-phospho-L-histidine.</text>
        <dbReference type="EC" id="2.7.13.3"/>
    </reaction>
</comment>
<evidence type="ECO:0000313" key="15">
    <source>
        <dbReference type="Proteomes" id="UP001059380"/>
    </source>
</evidence>
<keyword evidence="6" id="KW-0418">Kinase</keyword>
<dbReference type="SUPFAM" id="SSF52172">
    <property type="entry name" value="CheY-like"/>
    <property type="match status" value="1"/>
</dbReference>
<dbReference type="EMBL" id="CP093313">
    <property type="protein sequence ID" value="UWZ82625.1"/>
    <property type="molecule type" value="Genomic_DNA"/>
</dbReference>
<evidence type="ECO:0000256" key="7">
    <source>
        <dbReference type="ARBA" id="ARBA00022840"/>
    </source>
</evidence>
<evidence type="ECO:0000256" key="10">
    <source>
        <dbReference type="SAM" id="Coils"/>
    </source>
</evidence>
<dbReference type="InterPro" id="IPR011006">
    <property type="entry name" value="CheY-like_superfamily"/>
</dbReference>
<dbReference type="Gene3D" id="3.30.450.20">
    <property type="entry name" value="PAS domain"/>
    <property type="match status" value="1"/>
</dbReference>
<dbReference type="InterPro" id="IPR003594">
    <property type="entry name" value="HATPase_dom"/>
</dbReference>
<dbReference type="InterPro" id="IPR001789">
    <property type="entry name" value="Sig_transdc_resp-reg_receiver"/>
</dbReference>
<organism evidence="14 15">
    <name type="scientific">Occallatibacter riparius</name>
    <dbReference type="NCBI Taxonomy" id="1002689"/>
    <lineage>
        <taxon>Bacteria</taxon>
        <taxon>Pseudomonadati</taxon>
        <taxon>Acidobacteriota</taxon>
        <taxon>Terriglobia</taxon>
        <taxon>Terriglobales</taxon>
        <taxon>Acidobacteriaceae</taxon>
        <taxon>Occallatibacter</taxon>
    </lineage>
</organism>
<dbReference type="SUPFAM" id="SSF55874">
    <property type="entry name" value="ATPase domain of HSP90 chaperone/DNA topoisomerase II/histidine kinase"/>
    <property type="match status" value="1"/>
</dbReference>
<evidence type="ECO:0000259" key="12">
    <source>
        <dbReference type="PROSITE" id="PS50110"/>
    </source>
</evidence>
<dbReference type="InterPro" id="IPR004358">
    <property type="entry name" value="Sig_transdc_His_kin-like_C"/>
</dbReference>
<dbReference type="NCBIfam" id="TIGR00229">
    <property type="entry name" value="sensory_box"/>
    <property type="match status" value="1"/>
</dbReference>
<dbReference type="KEGG" id="orp:MOP44_18885"/>
<dbReference type="SMART" id="SM00091">
    <property type="entry name" value="PAS"/>
    <property type="match status" value="1"/>
</dbReference>
<dbReference type="EC" id="2.7.13.3" evidence="2"/>
<evidence type="ECO:0000256" key="2">
    <source>
        <dbReference type="ARBA" id="ARBA00012438"/>
    </source>
</evidence>
<dbReference type="SUPFAM" id="SSF47384">
    <property type="entry name" value="Homodimeric domain of signal transducing histidine kinase"/>
    <property type="match status" value="1"/>
</dbReference>
<dbReference type="Pfam" id="PF13426">
    <property type="entry name" value="PAS_9"/>
    <property type="match status" value="1"/>
</dbReference>
<dbReference type="AlphaFoldDB" id="A0A9J7BJI3"/>
<feature type="domain" description="PAS" evidence="13">
    <location>
        <begin position="158"/>
        <end position="224"/>
    </location>
</feature>
<dbReference type="Proteomes" id="UP001059380">
    <property type="component" value="Chromosome"/>
</dbReference>
<reference evidence="14" key="1">
    <citation type="submission" date="2021-04" db="EMBL/GenBank/DDBJ databases">
        <title>Phylogenetic analysis of Acidobacteriaceae.</title>
        <authorList>
            <person name="Qiu L."/>
            <person name="Zhang Q."/>
        </authorList>
    </citation>
    <scope>NUCLEOTIDE SEQUENCE</scope>
    <source>
        <strain evidence="14">DSM 25168</strain>
    </source>
</reference>
<feature type="domain" description="Response regulatory" evidence="12">
    <location>
        <begin position="8"/>
        <end position="125"/>
    </location>
</feature>
<evidence type="ECO:0000256" key="1">
    <source>
        <dbReference type="ARBA" id="ARBA00000085"/>
    </source>
</evidence>
<keyword evidence="3 9" id="KW-0597">Phosphoprotein</keyword>
<evidence type="ECO:0000313" key="14">
    <source>
        <dbReference type="EMBL" id="UWZ82625.1"/>
    </source>
</evidence>
<proteinExistence type="predicted"/>
<dbReference type="Pfam" id="PF00072">
    <property type="entry name" value="Response_reg"/>
    <property type="match status" value="1"/>
</dbReference>
<dbReference type="RefSeq" id="WP_260791812.1">
    <property type="nucleotide sequence ID" value="NZ_CP093313.1"/>
</dbReference>